<dbReference type="Proteomes" id="UP000245119">
    <property type="component" value="Linkage Group LG8"/>
</dbReference>
<accession>A0A2T7NY12</accession>
<keyword evidence="2" id="KW-1185">Reference proteome</keyword>
<dbReference type="AlphaFoldDB" id="A0A2T7NY12"/>
<gene>
    <name evidence="1" type="ORF">C0Q70_13736</name>
</gene>
<sequence>MLGPRQHELHTDTADISKDNLTFSNIQRSSGEIGGHGEVTGGFLGDEEVGILRPAILCLTAPSAFNKVTRYVCEESVNYHTFANDRRAQDSHGSARGSRYEQLSCRQCLRVTRGVCSVLTAARLQQLRRIEHTSARYL</sequence>
<dbReference type="EMBL" id="PZQS01000008">
    <property type="protein sequence ID" value="PVD26068.1"/>
    <property type="molecule type" value="Genomic_DNA"/>
</dbReference>
<name>A0A2T7NY12_POMCA</name>
<evidence type="ECO:0000313" key="2">
    <source>
        <dbReference type="Proteomes" id="UP000245119"/>
    </source>
</evidence>
<organism evidence="1 2">
    <name type="scientific">Pomacea canaliculata</name>
    <name type="common">Golden apple snail</name>
    <dbReference type="NCBI Taxonomy" id="400727"/>
    <lineage>
        <taxon>Eukaryota</taxon>
        <taxon>Metazoa</taxon>
        <taxon>Spiralia</taxon>
        <taxon>Lophotrochozoa</taxon>
        <taxon>Mollusca</taxon>
        <taxon>Gastropoda</taxon>
        <taxon>Caenogastropoda</taxon>
        <taxon>Architaenioglossa</taxon>
        <taxon>Ampullarioidea</taxon>
        <taxon>Ampullariidae</taxon>
        <taxon>Pomacea</taxon>
    </lineage>
</organism>
<proteinExistence type="predicted"/>
<comment type="caution">
    <text evidence="1">The sequence shown here is derived from an EMBL/GenBank/DDBJ whole genome shotgun (WGS) entry which is preliminary data.</text>
</comment>
<evidence type="ECO:0000313" key="1">
    <source>
        <dbReference type="EMBL" id="PVD26068.1"/>
    </source>
</evidence>
<protein>
    <submittedName>
        <fullName evidence="1">Uncharacterized protein</fullName>
    </submittedName>
</protein>
<reference evidence="1 2" key="1">
    <citation type="submission" date="2018-04" db="EMBL/GenBank/DDBJ databases">
        <title>The genome of golden apple snail Pomacea canaliculata provides insight into stress tolerance and invasive adaptation.</title>
        <authorList>
            <person name="Liu C."/>
            <person name="Liu B."/>
            <person name="Ren Y."/>
            <person name="Zhang Y."/>
            <person name="Wang H."/>
            <person name="Li S."/>
            <person name="Jiang F."/>
            <person name="Yin L."/>
            <person name="Zhang G."/>
            <person name="Qian W."/>
            <person name="Fan W."/>
        </authorList>
    </citation>
    <scope>NUCLEOTIDE SEQUENCE [LARGE SCALE GENOMIC DNA]</scope>
    <source>
        <strain evidence="1">SZHN2017</strain>
        <tissue evidence="1">Muscle</tissue>
    </source>
</reference>